<comment type="caution">
    <text evidence="1">The sequence shown here is derived from an EMBL/GenBank/DDBJ whole genome shotgun (WGS) entry which is preliminary data.</text>
</comment>
<dbReference type="OrthoDB" id="7029703at2"/>
<name>A0A4Y8VFL2_9PSED</name>
<sequence length="165" mass="18756">MLGELPNDFVTFARSAGFVAADQWPEASIKSLKNSWRGIINQKKAGWSVMLPIFSLLYRMNEEDDAFLSRSGFEGESRLRSVHEQSIRILDLYPKISEGVTKAQKKPKSRFVQIGFGLTSTYKHRSLDRLSVKIDEHTKPISKPSRNILHVPGWSINGAFYDDQV</sequence>
<reference evidence="1 2" key="1">
    <citation type="submission" date="2019-03" db="EMBL/GenBank/DDBJ databases">
        <title>Draft genome sequence of humic substances-degrading Pseudomonas kribbensis CHA-19 from forest soil.</title>
        <authorList>
            <person name="Kim D."/>
        </authorList>
    </citation>
    <scope>NUCLEOTIDE SEQUENCE [LARGE SCALE GENOMIC DNA]</scope>
    <source>
        <strain evidence="1 2">CHA-19</strain>
    </source>
</reference>
<dbReference type="RefSeq" id="WP_134826825.1">
    <property type="nucleotide sequence ID" value="NZ_SPDQ01000015.1"/>
</dbReference>
<gene>
    <name evidence="1" type="ORF">E4J90_14150</name>
</gene>
<organism evidence="1 2">
    <name type="scientific">Pseudomonas kribbensis</name>
    <dbReference type="NCBI Taxonomy" id="1628086"/>
    <lineage>
        <taxon>Bacteria</taxon>
        <taxon>Pseudomonadati</taxon>
        <taxon>Pseudomonadota</taxon>
        <taxon>Gammaproteobacteria</taxon>
        <taxon>Pseudomonadales</taxon>
        <taxon>Pseudomonadaceae</taxon>
        <taxon>Pseudomonas</taxon>
    </lineage>
</organism>
<dbReference type="Proteomes" id="UP000297555">
    <property type="component" value="Unassembled WGS sequence"/>
</dbReference>
<dbReference type="AlphaFoldDB" id="A0A4Y8VFL2"/>
<proteinExistence type="predicted"/>
<protein>
    <submittedName>
        <fullName evidence="1">Uncharacterized protein</fullName>
    </submittedName>
</protein>
<evidence type="ECO:0000313" key="1">
    <source>
        <dbReference type="EMBL" id="TFH79818.1"/>
    </source>
</evidence>
<dbReference type="EMBL" id="SPDQ01000015">
    <property type="protein sequence ID" value="TFH79818.1"/>
    <property type="molecule type" value="Genomic_DNA"/>
</dbReference>
<accession>A0A4Y8VFL2</accession>
<evidence type="ECO:0000313" key="2">
    <source>
        <dbReference type="Proteomes" id="UP000297555"/>
    </source>
</evidence>